<evidence type="ECO:0000313" key="2">
    <source>
        <dbReference type="Proteomes" id="UP000717696"/>
    </source>
</evidence>
<reference evidence="1" key="1">
    <citation type="journal article" date="2021" name="Nat. Commun.">
        <title>Genetic determinants of endophytism in the Arabidopsis root mycobiome.</title>
        <authorList>
            <person name="Mesny F."/>
            <person name="Miyauchi S."/>
            <person name="Thiergart T."/>
            <person name="Pickel B."/>
            <person name="Atanasova L."/>
            <person name="Karlsson M."/>
            <person name="Huettel B."/>
            <person name="Barry K.W."/>
            <person name="Haridas S."/>
            <person name="Chen C."/>
            <person name="Bauer D."/>
            <person name="Andreopoulos W."/>
            <person name="Pangilinan J."/>
            <person name="LaButti K."/>
            <person name="Riley R."/>
            <person name="Lipzen A."/>
            <person name="Clum A."/>
            <person name="Drula E."/>
            <person name="Henrissat B."/>
            <person name="Kohler A."/>
            <person name="Grigoriev I.V."/>
            <person name="Martin F.M."/>
            <person name="Hacquard S."/>
        </authorList>
    </citation>
    <scope>NUCLEOTIDE SEQUENCE</scope>
    <source>
        <strain evidence="1">MPI-CAGE-AT-0021</strain>
    </source>
</reference>
<gene>
    <name evidence="1" type="ORF">B0J13DRAFT_666287</name>
</gene>
<evidence type="ECO:0000313" key="1">
    <source>
        <dbReference type="EMBL" id="KAH7145694.1"/>
    </source>
</evidence>
<organism evidence="1 2">
    <name type="scientific">Dactylonectria estremocensis</name>
    <dbReference type="NCBI Taxonomy" id="1079267"/>
    <lineage>
        <taxon>Eukaryota</taxon>
        <taxon>Fungi</taxon>
        <taxon>Dikarya</taxon>
        <taxon>Ascomycota</taxon>
        <taxon>Pezizomycotina</taxon>
        <taxon>Sordariomycetes</taxon>
        <taxon>Hypocreomycetidae</taxon>
        <taxon>Hypocreales</taxon>
        <taxon>Nectriaceae</taxon>
        <taxon>Dactylonectria</taxon>
    </lineage>
</organism>
<comment type="caution">
    <text evidence="1">The sequence shown here is derived from an EMBL/GenBank/DDBJ whole genome shotgun (WGS) entry which is preliminary data.</text>
</comment>
<keyword evidence="2" id="KW-1185">Reference proteome</keyword>
<name>A0A9P9EU68_9HYPO</name>
<dbReference type="Proteomes" id="UP000717696">
    <property type="component" value="Unassembled WGS sequence"/>
</dbReference>
<proteinExistence type="predicted"/>
<protein>
    <submittedName>
        <fullName evidence="1">Uncharacterized protein</fullName>
    </submittedName>
</protein>
<sequence>MAIYCSQYLATRPFSQEFEANTIEESALTGYYGLLDYAVAYLEHHAEAVLSSHSEPGVRLKKNVIKSVDGLLGTFSSYETHEESNPAIEVATFQQRMTEWLSSGGYSSSGILHKATTIRNVIEAIDPSGLGDHERAAFLGLNGLEIFK</sequence>
<accession>A0A9P9EU68</accession>
<dbReference type="EMBL" id="JAGMUU010000009">
    <property type="protein sequence ID" value="KAH7145694.1"/>
    <property type="molecule type" value="Genomic_DNA"/>
</dbReference>
<dbReference type="OrthoDB" id="21416at2759"/>
<dbReference type="AlphaFoldDB" id="A0A9P9EU68"/>